<evidence type="ECO:0000256" key="1">
    <source>
        <dbReference type="ARBA" id="ARBA00022737"/>
    </source>
</evidence>
<evidence type="ECO:0000256" key="2">
    <source>
        <dbReference type="ARBA" id="ARBA00023043"/>
    </source>
</evidence>
<dbReference type="Pfam" id="PF12796">
    <property type="entry name" value="Ank_2"/>
    <property type="match status" value="1"/>
</dbReference>
<accession>A0A0G4HG47</accession>
<dbReference type="InterPro" id="IPR002110">
    <property type="entry name" value="Ankyrin_rpt"/>
</dbReference>
<feature type="compositionally biased region" description="Basic and acidic residues" evidence="4">
    <location>
        <begin position="175"/>
        <end position="199"/>
    </location>
</feature>
<sequence length="249" mass="26821">MACFLPCLASFLRSRRRRSTDPSSDVPKFQLTPIILRNVRKFRPVSADVFCEALKAFMDDNEDDDAADSLLLYVRLGADVNTLVPTLAEPTDPQTSASEAALHLVARKGSLAALRKLLDFGVYIEKRDSERRTPLLVACTFGHAAIVEALLSAGADPRCDADRDRHTPLTISAQKGHERKGNQQSKVEQENALRREMKTRAAASSSSSSSSVGPAVAAGVRTVPSPVAGRHSGGGKAPESVPEERLSCI</sequence>
<organism evidence="5">
    <name type="scientific">Chromera velia CCMP2878</name>
    <dbReference type="NCBI Taxonomy" id="1169474"/>
    <lineage>
        <taxon>Eukaryota</taxon>
        <taxon>Sar</taxon>
        <taxon>Alveolata</taxon>
        <taxon>Colpodellida</taxon>
        <taxon>Chromeraceae</taxon>
        <taxon>Chromera</taxon>
    </lineage>
</organism>
<gene>
    <name evidence="5" type="ORF">Cvel_6730</name>
</gene>
<dbReference type="PANTHER" id="PTHR24173">
    <property type="entry name" value="ANKYRIN REPEAT CONTAINING"/>
    <property type="match status" value="1"/>
</dbReference>
<proteinExistence type="predicted"/>
<dbReference type="InterPro" id="IPR036770">
    <property type="entry name" value="Ankyrin_rpt-contain_sf"/>
</dbReference>
<dbReference type="EMBL" id="CDMZ01002599">
    <property type="protein sequence ID" value="CEM43053.1"/>
    <property type="molecule type" value="Genomic_DNA"/>
</dbReference>
<keyword evidence="1" id="KW-0677">Repeat</keyword>
<feature type="compositionally biased region" description="Low complexity" evidence="4">
    <location>
        <begin position="201"/>
        <end position="220"/>
    </location>
</feature>
<dbReference type="SMART" id="SM00248">
    <property type="entry name" value="ANK"/>
    <property type="match status" value="2"/>
</dbReference>
<feature type="repeat" description="ANK" evidence="3">
    <location>
        <begin position="97"/>
        <end position="129"/>
    </location>
</feature>
<dbReference type="SUPFAM" id="SSF48403">
    <property type="entry name" value="Ankyrin repeat"/>
    <property type="match status" value="1"/>
</dbReference>
<feature type="repeat" description="ANK" evidence="3">
    <location>
        <begin position="130"/>
        <end position="162"/>
    </location>
</feature>
<dbReference type="Gene3D" id="1.25.40.20">
    <property type="entry name" value="Ankyrin repeat-containing domain"/>
    <property type="match status" value="1"/>
</dbReference>
<evidence type="ECO:0000256" key="3">
    <source>
        <dbReference type="PROSITE-ProRule" id="PRU00023"/>
    </source>
</evidence>
<feature type="region of interest" description="Disordered" evidence="4">
    <location>
        <begin position="171"/>
        <end position="249"/>
    </location>
</feature>
<reference evidence="5" key="1">
    <citation type="submission" date="2014-11" db="EMBL/GenBank/DDBJ databases">
        <authorList>
            <person name="Otto D Thomas"/>
            <person name="Naeem Raeece"/>
        </authorList>
    </citation>
    <scope>NUCLEOTIDE SEQUENCE</scope>
</reference>
<dbReference type="VEuPathDB" id="CryptoDB:Cvel_6730"/>
<name>A0A0G4HG47_9ALVE</name>
<dbReference type="PANTHER" id="PTHR24173:SF74">
    <property type="entry name" value="ANKYRIN REPEAT DOMAIN-CONTAINING PROTEIN 16"/>
    <property type="match status" value="1"/>
</dbReference>
<dbReference type="PROSITE" id="PS50088">
    <property type="entry name" value="ANK_REPEAT"/>
    <property type="match status" value="2"/>
</dbReference>
<dbReference type="PROSITE" id="PS50297">
    <property type="entry name" value="ANK_REP_REGION"/>
    <property type="match status" value="1"/>
</dbReference>
<keyword evidence="2 3" id="KW-0040">ANK repeat</keyword>
<dbReference type="PhylomeDB" id="A0A0G4HG47"/>
<protein>
    <submittedName>
        <fullName evidence="5">Uncharacterized protein</fullName>
    </submittedName>
</protein>
<evidence type="ECO:0000256" key="4">
    <source>
        <dbReference type="SAM" id="MobiDB-lite"/>
    </source>
</evidence>
<dbReference type="AlphaFoldDB" id="A0A0G4HG47"/>
<evidence type="ECO:0000313" key="5">
    <source>
        <dbReference type="EMBL" id="CEM43053.1"/>
    </source>
</evidence>